<dbReference type="GO" id="GO:0008270">
    <property type="term" value="F:zinc ion binding"/>
    <property type="evidence" value="ECO:0007669"/>
    <property type="project" value="UniProtKB-KW"/>
</dbReference>
<evidence type="ECO:0000256" key="4">
    <source>
        <dbReference type="PROSITE-ProRule" id="PRU00027"/>
    </source>
</evidence>
<evidence type="ECO:0000313" key="8">
    <source>
        <dbReference type="Proteomes" id="UP000822369"/>
    </source>
</evidence>
<name>A0A9D2XW79_NOTFU</name>
<dbReference type="OrthoDB" id="8695367at2759"/>
<organism evidence="7 8">
    <name type="scientific">Nothobranchius furzeri</name>
    <name type="common">Turquoise killifish</name>
    <dbReference type="NCBI Taxonomy" id="105023"/>
    <lineage>
        <taxon>Eukaryota</taxon>
        <taxon>Metazoa</taxon>
        <taxon>Chordata</taxon>
        <taxon>Craniata</taxon>
        <taxon>Vertebrata</taxon>
        <taxon>Euteleostomi</taxon>
        <taxon>Actinopterygii</taxon>
        <taxon>Neopterygii</taxon>
        <taxon>Teleostei</taxon>
        <taxon>Neoteleostei</taxon>
        <taxon>Acanthomorphata</taxon>
        <taxon>Ovalentaria</taxon>
        <taxon>Atherinomorphae</taxon>
        <taxon>Cyprinodontiformes</taxon>
        <taxon>Nothobranchiidae</taxon>
        <taxon>Nothobranchius</taxon>
    </lineage>
</organism>
<evidence type="ECO:0000256" key="3">
    <source>
        <dbReference type="ARBA" id="ARBA00022833"/>
    </source>
</evidence>
<dbReference type="Proteomes" id="UP000822369">
    <property type="component" value="Chromosome 13"/>
</dbReference>
<dbReference type="GO" id="GO:0003677">
    <property type="term" value="F:DNA binding"/>
    <property type="evidence" value="ECO:0007669"/>
    <property type="project" value="InterPro"/>
</dbReference>
<evidence type="ECO:0000256" key="2">
    <source>
        <dbReference type="ARBA" id="ARBA00022771"/>
    </source>
</evidence>
<dbReference type="PROSITE" id="PS50808">
    <property type="entry name" value="ZF_BED"/>
    <property type="match status" value="1"/>
</dbReference>
<evidence type="ECO:0000256" key="1">
    <source>
        <dbReference type="ARBA" id="ARBA00022723"/>
    </source>
</evidence>
<dbReference type="AlphaFoldDB" id="A0A9D2XW79"/>
<keyword evidence="2 4" id="KW-0863">Zinc-finger</keyword>
<evidence type="ECO:0000313" key="7">
    <source>
        <dbReference type="EMBL" id="KAF7209430.1"/>
    </source>
</evidence>
<comment type="caution">
    <text evidence="7">The sequence shown here is derived from an EMBL/GenBank/DDBJ whole genome shotgun (WGS) entry which is preliminary data.</text>
</comment>
<dbReference type="EMBL" id="JAAVVJ010000013">
    <property type="protein sequence ID" value="KAF7209430.1"/>
    <property type="molecule type" value="Genomic_DNA"/>
</dbReference>
<feature type="region of interest" description="Disordered" evidence="5">
    <location>
        <begin position="276"/>
        <end position="299"/>
    </location>
</feature>
<dbReference type="SUPFAM" id="SSF57667">
    <property type="entry name" value="beta-beta-alpha zinc fingers"/>
    <property type="match status" value="1"/>
</dbReference>
<reference evidence="7" key="1">
    <citation type="submission" date="2020-03" db="EMBL/GenBank/DDBJ databases">
        <title>Intra-Species Differences in Population Size shape Life History and Genome Evolution.</title>
        <authorList>
            <person name="Willemsen D."/>
            <person name="Cui R."/>
            <person name="Valenzano D.R."/>
        </authorList>
    </citation>
    <scope>NUCLEOTIDE SEQUENCE</scope>
    <source>
        <strain evidence="7">GRZ</strain>
        <tissue evidence="7">Whole</tissue>
    </source>
</reference>
<accession>A0A9D2XW79</accession>
<keyword evidence="1" id="KW-0479">Metal-binding</keyword>
<sequence>MACAVLVGLNMSERKRSHVWSSFSSSDKNNAVCDICRKTVRHCGNTTNLVKHLKVNHKKAYDDFMVKRTEDERSEPGAAAAARVKQTSPAARVKQTSLVESFGASGRHYPGKLKSYTEQLNGSVNQAEGSIAIYVKHEALDRISGNSWSHLHQNPSPNSVSHSAEVKDATFPASYFTAPGTSGLIRPLLNQSESEKDASSQHTALHDAVDLSKRDHQQRTEALEEQQQMKILEWDNRMKLLAWEKELMREKRRAVRQKEKAFRMKKIYYKAKLRRLGEDVPQSSSSSGDEEEKPSDLTG</sequence>
<dbReference type="InterPro" id="IPR036236">
    <property type="entry name" value="Znf_C2H2_sf"/>
</dbReference>
<dbReference type="KEGG" id="nfu:107390601"/>
<feature type="region of interest" description="Disordered" evidence="5">
    <location>
        <begin position="191"/>
        <end position="219"/>
    </location>
</feature>
<keyword evidence="3" id="KW-0862">Zinc</keyword>
<evidence type="ECO:0000256" key="5">
    <source>
        <dbReference type="SAM" id="MobiDB-lite"/>
    </source>
</evidence>
<evidence type="ECO:0000259" key="6">
    <source>
        <dbReference type="PROSITE" id="PS50808"/>
    </source>
</evidence>
<gene>
    <name evidence="7" type="ORF">G4P62_014182</name>
</gene>
<feature type="domain" description="BED-type" evidence="6">
    <location>
        <begin position="14"/>
        <end position="64"/>
    </location>
</feature>
<dbReference type="SMART" id="SM00614">
    <property type="entry name" value="ZnF_BED"/>
    <property type="match status" value="1"/>
</dbReference>
<dbReference type="Pfam" id="PF02892">
    <property type="entry name" value="zf-BED"/>
    <property type="match status" value="1"/>
</dbReference>
<protein>
    <submittedName>
        <fullName evidence="7">Transcript variant X1</fullName>
    </submittedName>
</protein>
<feature type="compositionally biased region" description="Basic and acidic residues" evidence="5">
    <location>
        <begin position="193"/>
        <end position="219"/>
    </location>
</feature>
<dbReference type="InterPro" id="IPR003656">
    <property type="entry name" value="Znf_BED"/>
</dbReference>
<proteinExistence type="predicted"/>